<proteinExistence type="predicted"/>
<dbReference type="KEGG" id="gps:C427_2635"/>
<dbReference type="AlphaFoldDB" id="M4RRA5"/>
<organism evidence="2 3">
    <name type="scientific">Paraglaciecola psychrophila 170</name>
    <dbReference type="NCBI Taxonomy" id="1129794"/>
    <lineage>
        <taxon>Bacteria</taxon>
        <taxon>Pseudomonadati</taxon>
        <taxon>Pseudomonadota</taxon>
        <taxon>Gammaproteobacteria</taxon>
        <taxon>Alteromonadales</taxon>
        <taxon>Alteromonadaceae</taxon>
        <taxon>Paraglaciecola</taxon>
    </lineage>
</organism>
<dbReference type="OrthoDB" id="245568at2"/>
<dbReference type="Gene3D" id="3.40.190.10">
    <property type="entry name" value="Periplasmic binding protein-like II"/>
    <property type="match status" value="2"/>
</dbReference>
<dbReference type="Proteomes" id="UP000011864">
    <property type="component" value="Chromosome"/>
</dbReference>
<dbReference type="SUPFAM" id="SSF53850">
    <property type="entry name" value="Periplasmic binding protein-like II"/>
    <property type="match status" value="1"/>
</dbReference>
<dbReference type="eggNOG" id="COG0834">
    <property type="taxonomic scope" value="Bacteria"/>
</dbReference>
<keyword evidence="3" id="KW-1185">Reference proteome</keyword>
<evidence type="ECO:0000256" key="1">
    <source>
        <dbReference type="SAM" id="SignalP"/>
    </source>
</evidence>
<feature type="chain" id="PRO_5004056988" evidence="1">
    <location>
        <begin position="21"/>
        <end position="215"/>
    </location>
</feature>
<gene>
    <name evidence="2" type="ORF">C427_2635</name>
</gene>
<evidence type="ECO:0000313" key="2">
    <source>
        <dbReference type="EMBL" id="AGH44744.1"/>
    </source>
</evidence>
<keyword evidence="1" id="KW-0732">Signal</keyword>
<dbReference type="STRING" id="1129794.C427_2635"/>
<feature type="signal peptide" evidence="1">
    <location>
        <begin position="1"/>
        <end position="20"/>
    </location>
</feature>
<reference evidence="2 3" key="1">
    <citation type="journal article" date="2013" name="Genome Announc.">
        <title>Complete Genome Sequence of Glaciecola psychrophila Strain 170T.</title>
        <authorList>
            <person name="Yin J."/>
            <person name="Chen J."/>
            <person name="Liu G."/>
            <person name="Yu Y."/>
            <person name="Song L."/>
            <person name="Wang X."/>
            <person name="Qu X."/>
        </authorList>
    </citation>
    <scope>NUCLEOTIDE SEQUENCE [LARGE SCALE GENOMIC DNA]</scope>
    <source>
        <strain evidence="2 3">170</strain>
    </source>
</reference>
<dbReference type="PATRIC" id="fig|1129794.4.peg.2614"/>
<accession>M4RRA5</accession>
<protein>
    <submittedName>
        <fullName evidence="2">Uncharacterized protein</fullName>
    </submittedName>
</protein>
<name>M4RRA5_9ALTE</name>
<sequence>MKIHLMLCIIPLFGTSLSHAQKTLTLATTHWCPYTCDFNGDKHGIVGEIMTSILHAQGINLNIEYYPWSRAIRLANQNKVDGLLTSTLEESPNLIFSTSPIGSYQMCFYSKDTNTWLYKPDLKFGSNKLAIVQDYSYGEPLDSYINEDKNKNLLFMSGEDSSSRLIRMLQIGRSDIIIEDKKVIQWTMIKNNLDTSHIKQVGCLDEQPFFLVVVF</sequence>
<dbReference type="HOGENOM" id="CLU_064076_7_0_6"/>
<dbReference type="EMBL" id="CP003837">
    <property type="protein sequence ID" value="AGH44744.1"/>
    <property type="molecule type" value="Genomic_DNA"/>
</dbReference>
<evidence type="ECO:0000313" key="3">
    <source>
        <dbReference type="Proteomes" id="UP000011864"/>
    </source>
</evidence>